<dbReference type="EMBL" id="CP036267">
    <property type="protein sequence ID" value="QDT32495.1"/>
    <property type="molecule type" value="Genomic_DNA"/>
</dbReference>
<dbReference type="Proteomes" id="UP000315724">
    <property type="component" value="Chromosome"/>
</dbReference>
<keyword evidence="2" id="KW-1185">Reference proteome</keyword>
<sequence>MSRTHSHNRRQFLSSAASTAAGLSFLAHLPHVSRAEATLTPGMVRFTDDIEPLVQLIEETPRQRLLEQVAQKIQSGTTYREVLAALLYAGVRNVQPRPSVGFKFHCVLVVNSCHLASLAGPDEDRWLPIFWAIDYFKDSQADEARRSGWHLQAVNESQVPTKEKARQAFIEAMDSWDVEQADVATAAIVRHLPRKDVFNLFAQYAARDFRSIGHKAIYLANGWRTLDAIGWENAEPVLRSLTFALLNHRGESNPSDNDHAADLAWRVNEPRATQLGENWNKGQLDDKFTRELIQEGRTAAPANISELVASAMSNGVGPQSVWDGVFMSAMELLMRQPGIVGLHGLTTANAVRYIYDNTDDELLKRKLLLQASSFNPYFRESAMGRGKLSSMNYDTWEEKATDEKPNVESIIAEISSNKLDASMLLRKYLSGGGAPAPLIDEARRQIFLRGRNAHDYKYSSAVLEDYSHLSPNWRDDYLALSVFSLKGSNDRQSPLVERTRSAIG</sequence>
<evidence type="ECO:0000313" key="1">
    <source>
        <dbReference type="EMBL" id="QDT32495.1"/>
    </source>
</evidence>
<dbReference type="AlphaFoldDB" id="A0A517QLI3"/>
<name>A0A517QLI3_9PLAN</name>
<evidence type="ECO:0000313" key="2">
    <source>
        <dbReference type="Proteomes" id="UP000315724"/>
    </source>
</evidence>
<dbReference type="InterPro" id="IPR006311">
    <property type="entry name" value="TAT_signal"/>
</dbReference>
<protein>
    <submittedName>
        <fullName evidence="1">Uncharacterized protein</fullName>
    </submittedName>
</protein>
<organism evidence="1 2">
    <name type="scientific">Thalassoglobus polymorphus</name>
    <dbReference type="NCBI Taxonomy" id="2527994"/>
    <lineage>
        <taxon>Bacteria</taxon>
        <taxon>Pseudomonadati</taxon>
        <taxon>Planctomycetota</taxon>
        <taxon>Planctomycetia</taxon>
        <taxon>Planctomycetales</taxon>
        <taxon>Planctomycetaceae</taxon>
        <taxon>Thalassoglobus</taxon>
    </lineage>
</organism>
<gene>
    <name evidence="1" type="ORF">Mal48_17410</name>
</gene>
<proteinExistence type="predicted"/>
<dbReference type="RefSeq" id="WP_197442161.1">
    <property type="nucleotide sequence ID" value="NZ_CP036267.1"/>
</dbReference>
<reference evidence="1 2" key="1">
    <citation type="submission" date="2019-02" db="EMBL/GenBank/DDBJ databases">
        <title>Deep-cultivation of Planctomycetes and their phenomic and genomic characterization uncovers novel biology.</title>
        <authorList>
            <person name="Wiegand S."/>
            <person name="Jogler M."/>
            <person name="Boedeker C."/>
            <person name="Pinto D."/>
            <person name="Vollmers J."/>
            <person name="Rivas-Marin E."/>
            <person name="Kohn T."/>
            <person name="Peeters S.H."/>
            <person name="Heuer A."/>
            <person name="Rast P."/>
            <person name="Oberbeckmann S."/>
            <person name="Bunk B."/>
            <person name="Jeske O."/>
            <person name="Meyerdierks A."/>
            <person name="Storesund J.E."/>
            <person name="Kallscheuer N."/>
            <person name="Luecker S."/>
            <person name="Lage O.M."/>
            <person name="Pohl T."/>
            <person name="Merkel B.J."/>
            <person name="Hornburger P."/>
            <person name="Mueller R.-W."/>
            <person name="Bruemmer F."/>
            <person name="Labrenz M."/>
            <person name="Spormann A.M."/>
            <person name="Op den Camp H."/>
            <person name="Overmann J."/>
            <person name="Amann R."/>
            <person name="Jetten M.S.M."/>
            <person name="Mascher T."/>
            <person name="Medema M.H."/>
            <person name="Devos D.P."/>
            <person name="Kaster A.-K."/>
            <person name="Ovreas L."/>
            <person name="Rohde M."/>
            <person name="Galperin M.Y."/>
            <person name="Jogler C."/>
        </authorList>
    </citation>
    <scope>NUCLEOTIDE SEQUENCE [LARGE SCALE GENOMIC DNA]</scope>
    <source>
        <strain evidence="1 2">Mal48</strain>
    </source>
</reference>
<dbReference type="KEGG" id="tpol:Mal48_17410"/>
<dbReference type="PROSITE" id="PS51318">
    <property type="entry name" value="TAT"/>
    <property type="match status" value="1"/>
</dbReference>
<accession>A0A517QLI3</accession>